<dbReference type="GO" id="GO:0005813">
    <property type="term" value="C:centrosome"/>
    <property type="evidence" value="ECO:0007669"/>
    <property type="project" value="TreeGrafter"/>
</dbReference>
<reference evidence="3" key="2">
    <citation type="submission" date="2016-06" db="EMBL/GenBank/DDBJ databases">
        <title>The genome of a short-lived fish provides insights into sex chromosome evolution and the genetic control of aging.</title>
        <authorList>
            <person name="Reichwald K."/>
            <person name="Felder M."/>
            <person name="Petzold A."/>
            <person name="Koch P."/>
            <person name="Groth M."/>
            <person name="Platzer M."/>
        </authorList>
    </citation>
    <scope>NUCLEOTIDE SEQUENCE</scope>
    <source>
        <tissue evidence="3">Brain</tissue>
    </source>
</reference>
<evidence type="ECO:0000313" key="3">
    <source>
        <dbReference type="EMBL" id="SBQ65762.1"/>
    </source>
</evidence>
<feature type="region of interest" description="Disordered" evidence="2">
    <location>
        <begin position="163"/>
        <end position="204"/>
    </location>
</feature>
<dbReference type="PANTHER" id="PTHR14817">
    <property type="entry name" value="COILED-COIL DOMAIN-CONTAINING PROTEIN 15"/>
    <property type="match status" value="1"/>
</dbReference>
<feature type="coiled-coil region" evidence="1">
    <location>
        <begin position="296"/>
        <end position="358"/>
    </location>
</feature>
<keyword evidence="1" id="KW-0175">Coiled coil</keyword>
<name>A0A1A8G3G4_9TELE</name>
<dbReference type="EMBL" id="HAEB01019235">
    <property type="protein sequence ID" value="SBQ65762.1"/>
    <property type="molecule type" value="Transcribed_RNA"/>
</dbReference>
<sequence>MSVSKVQTLKHLQNRARVDPNKELIVSRTSKVLAARNQAVVAVGAWVESGQDLLEHPSDLALLTDELQTEKRQKKEESLRRFQDKVRHRVAQRANIQRQQQPHINPEVTPHIRIPHHQVWEHQVSARKGKTSAETTLQQRSSPEPGEVTRQVRLRLAACRSIQPEETMSDLPGGRWNSSSTRRRDSSHMHRPEEDVLEEEEEEKDVPVFISQHECPLVLQKMVRQTLWDPDESHPDPGSKSRVPQVLWPLTDQEKVRKQRQSQFLMHRRQEMNSEREHVKENRKLMKHLQRTARMKTEKEKLRLEEERRLERIQQLSEVKLKLEERELLIQARLKLEEEEEERAVQLQRSKIKEEEKDTRRYVEALRAQMKERLSLLKLEPPPLCCCASSFWDSHPDTCANNCVFHNNPKAYAKALHSAVMCLDLQ</sequence>
<evidence type="ECO:0000256" key="1">
    <source>
        <dbReference type="SAM" id="Coils"/>
    </source>
</evidence>
<organism evidence="3">
    <name type="scientific">Nothobranchius korthausae</name>
    <dbReference type="NCBI Taxonomy" id="1143690"/>
    <lineage>
        <taxon>Eukaryota</taxon>
        <taxon>Metazoa</taxon>
        <taxon>Chordata</taxon>
        <taxon>Craniata</taxon>
        <taxon>Vertebrata</taxon>
        <taxon>Euteleostomi</taxon>
        <taxon>Actinopterygii</taxon>
        <taxon>Neopterygii</taxon>
        <taxon>Teleostei</taxon>
        <taxon>Neoteleostei</taxon>
        <taxon>Acanthomorphata</taxon>
        <taxon>Ovalentaria</taxon>
        <taxon>Atherinomorphae</taxon>
        <taxon>Cyprinodontiformes</taxon>
        <taxon>Nothobranchiidae</taxon>
        <taxon>Nothobranchius</taxon>
    </lineage>
</organism>
<protein>
    <submittedName>
        <fullName evidence="3">Coiled-coil domain containing 15</fullName>
    </submittedName>
</protein>
<accession>A0A1A8G3G4</accession>
<feature type="compositionally biased region" description="Acidic residues" evidence="2">
    <location>
        <begin position="195"/>
        <end position="204"/>
    </location>
</feature>
<gene>
    <name evidence="3" type="primary">CCDC15</name>
</gene>
<reference evidence="3" key="1">
    <citation type="submission" date="2016-05" db="EMBL/GenBank/DDBJ databases">
        <authorList>
            <person name="Lavstsen T."/>
            <person name="Jespersen J.S."/>
        </authorList>
    </citation>
    <scope>NUCLEOTIDE SEQUENCE</scope>
    <source>
        <tissue evidence="3">Brain</tissue>
    </source>
</reference>
<proteinExistence type="predicted"/>
<feature type="compositionally biased region" description="Polar residues" evidence="2">
    <location>
        <begin position="132"/>
        <end position="142"/>
    </location>
</feature>
<dbReference type="PANTHER" id="PTHR14817:SF2">
    <property type="entry name" value="COILED-COIL DOMAIN-CONTAINING PROTEIN 15"/>
    <property type="match status" value="1"/>
</dbReference>
<evidence type="ECO:0000256" key="2">
    <source>
        <dbReference type="SAM" id="MobiDB-lite"/>
    </source>
</evidence>
<feature type="region of interest" description="Disordered" evidence="2">
    <location>
        <begin position="125"/>
        <end position="149"/>
    </location>
</feature>
<dbReference type="InterPro" id="IPR037693">
    <property type="entry name" value="CCDC15"/>
</dbReference>
<feature type="compositionally biased region" description="Basic and acidic residues" evidence="2">
    <location>
        <begin position="182"/>
        <end position="194"/>
    </location>
</feature>
<dbReference type="AlphaFoldDB" id="A0A1A8G3G4"/>